<feature type="compositionally biased region" description="Low complexity" evidence="9">
    <location>
        <begin position="590"/>
        <end position="603"/>
    </location>
</feature>
<dbReference type="PROSITE" id="PS51293">
    <property type="entry name" value="SANT"/>
    <property type="match status" value="1"/>
</dbReference>
<feature type="domain" description="ZZ-type" evidence="11">
    <location>
        <begin position="22"/>
        <end position="83"/>
    </location>
</feature>
<dbReference type="PROSITE" id="PS50090">
    <property type="entry name" value="MYB_LIKE"/>
    <property type="match status" value="1"/>
</dbReference>
<dbReference type="Pfam" id="PF22941">
    <property type="entry name" value="TADA2A-like_3rd"/>
    <property type="match status" value="1"/>
</dbReference>
<dbReference type="GO" id="GO:0005634">
    <property type="term" value="C:nucleus"/>
    <property type="evidence" value="ECO:0007669"/>
    <property type="project" value="UniProtKB-SubCell"/>
</dbReference>
<evidence type="ECO:0000256" key="1">
    <source>
        <dbReference type="ARBA" id="ARBA00004123"/>
    </source>
</evidence>
<evidence type="ECO:0000256" key="4">
    <source>
        <dbReference type="ARBA" id="ARBA00022833"/>
    </source>
</evidence>
<accession>A0A401GE61</accession>
<dbReference type="InterPro" id="IPR000433">
    <property type="entry name" value="Znf_ZZ"/>
</dbReference>
<dbReference type="InterPro" id="IPR007526">
    <property type="entry name" value="SWIRM"/>
</dbReference>
<feature type="compositionally biased region" description="Basic and acidic residues" evidence="9">
    <location>
        <begin position="453"/>
        <end position="473"/>
    </location>
</feature>
<feature type="domain" description="SANT" evidence="13">
    <location>
        <begin position="85"/>
        <end position="137"/>
    </location>
</feature>
<dbReference type="PROSITE" id="PS50934">
    <property type="entry name" value="SWIRM"/>
    <property type="match status" value="1"/>
</dbReference>
<evidence type="ECO:0000259" key="12">
    <source>
        <dbReference type="PROSITE" id="PS50934"/>
    </source>
</evidence>
<dbReference type="FunCoup" id="A0A401GE61">
    <property type="interactions" value="256"/>
</dbReference>
<evidence type="ECO:0000313" key="15">
    <source>
        <dbReference type="Proteomes" id="UP000287166"/>
    </source>
</evidence>
<dbReference type="Gene3D" id="1.10.10.10">
    <property type="entry name" value="Winged helix-like DNA-binding domain superfamily/Winged helix DNA-binding domain"/>
    <property type="match status" value="1"/>
</dbReference>
<evidence type="ECO:0000256" key="6">
    <source>
        <dbReference type="ARBA" id="ARBA00023163"/>
    </source>
</evidence>
<evidence type="ECO:0000259" key="13">
    <source>
        <dbReference type="PROSITE" id="PS51293"/>
    </source>
</evidence>
<feature type="compositionally biased region" description="Basic and acidic residues" evidence="9">
    <location>
        <begin position="269"/>
        <end position="287"/>
    </location>
</feature>
<evidence type="ECO:0000256" key="5">
    <source>
        <dbReference type="ARBA" id="ARBA00023015"/>
    </source>
</evidence>
<dbReference type="GeneID" id="38777377"/>
<feature type="region of interest" description="Disordered" evidence="9">
    <location>
        <begin position="577"/>
        <end position="620"/>
    </location>
</feature>
<name>A0A401GE61_9APHY</name>
<keyword evidence="3 8" id="KW-0863">Zinc-finger</keyword>
<feature type="domain" description="SWIRM" evidence="12">
    <location>
        <begin position="487"/>
        <end position="583"/>
    </location>
</feature>
<dbReference type="InterPro" id="IPR041983">
    <property type="entry name" value="ADA2-like_ZZ"/>
</dbReference>
<dbReference type="CDD" id="cd02335">
    <property type="entry name" value="ZZ_ADA2"/>
    <property type="match status" value="1"/>
</dbReference>
<dbReference type="Pfam" id="PF00249">
    <property type="entry name" value="Myb_DNA-binding"/>
    <property type="match status" value="1"/>
</dbReference>
<comment type="caution">
    <text evidence="14">The sequence shown here is derived from an EMBL/GenBank/DDBJ whole genome shotgun (WGS) entry which is preliminary data.</text>
</comment>
<dbReference type="FunFam" id="1.10.10.10:FF:000087">
    <property type="entry name" value="Transcriptional adapter 2"/>
    <property type="match status" value="1"/>
</dbReference>
<evidence type="ECO:0000256" key="3">
    <source>
        <dbReference type="ARBA" id="ARBA00022771"/>
    </source>
</evidence>
<organism evidence="14 15">
    <name type="scientific">Sparassis crispa</name>
    <dbReference type="NCBI Taxonomy" id="139825"/>
    <lineage>
        <taxon>Eukaryota</taxon>
        <taxon>Fungi</taxon>
        <taxon>Dikarya</taxon>
        <taxon>Basidiomycota</taxon>
        <taxon>Agaricomycotina</taxon>
        <taxon>Agaricomycetes</taxon>
        <taxon>Polyporales</taxon>
        <taxon>Sparassidaceae</taxon>
        <taxon>Sparassis</taxon>
    </lineage>
</organism>
<dbReference type="InterPro" id="IPR055141">
    <property type="entry name" value="TADA2A_B-like_dom"/>
</dbReference>
<dbReference type="GO" id="GO:0008270">
    <property type="term" value="F:zinc ion binding"/>
    <property type="evidence" value="ECO:0007669"/>
    <property type="project" value="UniProtKB-KW"/>
</dbReference>
<dbReference type="InterPro" id="IPR017884">
    <property type="entry name" value="SANT_dom"/>
</dbReference>
<dbReference type="RefSeq" id="XP_027611373.1">
    <property type="nucleotide sequence ID" value="XM_027755572.1"/>
</dbReference>
<evidence type="ECO:0000256" key="2">
    <source>
        <dbReference type="ARBA" id="ARBA00022723"/>
    </source>
</evidence>
<sequence length="645" mass="72385">MTVTHRKRQHQPEEIQTVNEPGLQIQCDGCLCDLTHSIRIKCADPICEPGDGVDICPACFCSGKEFAKHKRWHDYRVVELHSYPIFSDDWGADEELLLLEGISLQGLGNWQAIAEHVGTRTKEEVEAHYNSVYIDSPNWPLPRMDLEFNIDPSEFQERKRRRISTMNTNPPPAPKIAPTSAPGVHEVATFLPGRLEFEHELDNEAEDLVKDLEFGVCLEWGGDEIAEDENDPDVRARARWEEEQKAKEATPGKRIPNGLINGILNGEHSNGDTPKRGVHGKSEDGAKNENITADGEAEVEEVTQPPPIENTDSLAFKLSLIEMYHQRVAKRHEYKQIMFDRGLLNHKQMQAADKKRPKDDKEIVHRLRPFARLQTASDFEVFTADILYEAVLRKRIQELQHYRRMGLTTAADIEKYEADVIKRASVKANLTRDYYSSDRLQLRPGGRQSSGPDARRSSMPDADGRKSHEREMTPKLPMVPNVAGVGPPGRKMPAPLNLANSPSLHLLTPEEQTLCSSLRILPKSYLIIKETLVREYARRGGKLRRREARDLVKIDVNKTSRVWDFLVQAGFLRVGATDPTLTAPNGADMSRPSATPSLSASPSKESQALVSTRPPPFTTVPTNMVYSFTPFSTSSALPGPSWPPG</sequence>
<evidence type="ECO:0000256" key="7">
    <source>
        <dbReference type="ARBA" id="ARBA00023242"/>
    </source>
</evidence>
<dbReference type="AlphaFoldDB" id="A0A401GE61"/>
<dbReference type="GO" id="GO:0070461">
    <property type="term" value="C:SAGA-type complex"/>
    <property type="evidence" value="ECO:0007669"/>
    <property type="project" value="TreeGrafter"/>
</dbReference>
<feature type="domain" description="Myb-like" evidence="10">
    <location>
        <begin position="90"/>
        <end position="133"/>
    </location>
</feature>
<dbReference type="InterPro" id="IPR001005">
    <property type="entry name" value="SANT/Myb"/>
</dbReference>
<dbReference type="InParanoid" id="A0A401GE61"/>
<dbReference type="GO" id="GO:0003682">
    <property type="term" value="F:chromatin binding"/>
    <property type="evidence" value="ECO:0007669"/>
    <property type="project" value="TreeGrafter"/>
</dbReference>
<gene>
    <name evidence="14" type="ORF">SCP_0301750</name>
</gene>
<keyword evidence="7" id="KW-0539">Nucleus</keyword>
<dbReference type="SUPFAM" id="SSF46689">
    <property type="entry name" value="Homeodomain-like"/>
    <property type="match status" value="2"/>
</dbReference>
<protein>
    <submittedName>
        <fullName evidence="14">Transcriptional adapter ADA2</fullName>
    </submittedName>
</protein>
<keyword evidence="6" id="KW-0804">Transcription</keyword>
<keyword evidence="5" id="KW-0805">Transcription regulation</keyword>
<evidence type="ECO:0000259" key="10">
    <source>
        <dbReference type="PROSITE" id="PS50090"/>
    </source>
</evidence>
<dbReference type="Gene3D" id="1.10.10.60">
    <property type="entry name" value="Homeodomain-like"/>
    <property type="match status" value="1"/>
</dbReference>
<dbReference type="FunFam" id="1.10.10.60:FF:000115">
    <property type="entry name" value="Transcriptional adapter 2"/>
    <property type="match status" value="1"/>
</dbReference>
<evidence type="ECO:0000256" key="9">
    <source>
        <dbReference type="SAM" id="MobiDB-lite"/>
    </source>
</evidence>
<reference evidence="14 15" key="1">
    <citation type="journal article" date="2018" name="Sci. Rep.">
        <title>Genome sequence of the cauliflower mushroom Sparassis crispa (Hanabiratake) and its association with beneficial usage.</title>
        <authorList>
            <person name="Kiyama R."/>
            <person name="Furutani Y."/>
            <person name="Kawaguchi K."/>
            <person name="Nakanishi T."/>
        </authorList>
    </citation>
    <scope>NUCLEOTIDE SEQUENCE [LARGE SCALE GENOMIC DNA]</scope>
</reference>
<dbReference type="SUPFAM" id="SSF57850">
    <property type="entry name" value="RING/U-box"/>
    <property type="match status" value="1"/>
</dbReference>
<dbReference type="EMBL" id="BFAD01000003">
    <property type="protein sequence ID" value="GBE80460.1"/>
    <property type="molecule type" value="Genomic_DNA"/>
</dbReference>
<dbReference type="InterPro" id="IPR009057">
    <property type="entry name" value="Homeodomain-like_sf"/>
</dbReference>
<dbReference type="PANTHER" id="PTHR12374:SF20">
    <property type="entry name" value="TRANSCRIPTIONAL ADAPTER 2-ALPHA"/>
    <property type="match status" value="1"/>
</dbReference>
<keyword evidence="2" id="KW-0479">Metal-binding</keyword>
<dbReference type="PANTHER" id="PTHR12374">
    <property type="entry name" value="TRANSCRIPTIONAL ADAPTOR 2 ADA2 -RELATED"/>
    <property type="match status" value="1"/>
</dbReference>
<dbReference type="OrthoDB" id="270417at2759"/>
<dbReference type="PROSITE" id="PS50135">
    <property type="entry name" value="ZF_ZZ_2"/>
    <property type="match status" value="1"/>
</dbReference>
<dbReference type="InterPro" id="IPR036388">
    <property type="entry name" value="WH-like_DNA-bd_sf"/>
</dbReference>
<keyword evidence="4" id="KW-0862">Zinc</keyword>
<dbReference type="Pfam" id="PF25299">
    <property type="entry name" value="ZZ_ADA2"/>
    <property type="match status" value="1"/>
</dbReference>
<dbReference type="SMART" id="SM00717">
    <property type="entry name" value="SANT"/>
    <property type="match status" value="1"/>
</dbReference>
<keyword evidence="15" id="KW-1185">Reference proteome</keyword>
<feature type="region of interest" description="Disordered" evidence="9">
    <location>
        <begin position="241"/>
        <end position="310"/>
    </location>
</feature>
<evidence type="ECO:0000313" key="14">
    <source>
        <dbReference type="EMBL" id="GBE80460.1"/>
    </source>
</evidence>
<dbReference type="Proteomes" id="UP000287166">
    <property type="component" value="Unassembled WGS sequence"/>
</dbReference>
<dbReference type="GO" id="GO:0003713">
    <property type="term" value="F:transcription coactivator activity"/>
    <property type="evidence" value="ECO:0007669"/>
    <property type="project" value="TreeGrafter"/>
</dbReference>
<dbReference type="CDD" id="cd00167">
    <property type="entry name" value="SANT"/>
    <property type="match status" value="1"/>
</dbReference>
<dbReference type="GO" id="GO:0006338">
    <property type="term" value="P:chromatin remodeling"/>
    <property type="evidence" value="ECO:0007669"/>
    <property type="project" value="TreeGrafter"/>
</dbReference>
<dbReference type="Pfam" id="PF04433">
    <property type="entry name" value="SWIRM"/>
    <property type="match status" value="1"/>
</dbReference>
<dbReference type="GO" id="GO:0006357">
    <property type="term" value="P:regulation of transcription by RNA polymerase II"/>
    <property type="evidence" value="ECO:0007669"/>
    <property type="project" value="TreeGrafter"/>
</dbReference>
<feature type="region of interest" description="Disordered" evidence="9">
    <location>
        <begin position="437"/>
        <end position="480"/>
    </location>
</feature>
<evidence type="ECO:0000259" key="11">
    <source>
        <dbReference type="PROSITE" id="PS50135"/>
    </source>
</evidence>
<dbReference type="STRING" id="139825.A0A401GE61"/>
<evidence type="ECO:0000256" key="8">
    <source>
        <dbReference type="PROSITE-ProRule" id="PRU00228"/>
    </source>
</evidence>
<proteinExistence type="predicted"/>
<feature type="compositionally biased region" description="Basic and acidic residues" evidence="9">
    <location>
        <begin position="241"/>
        <end position="251"/>
    </location>
</feature>
<comment type="subcellular location">
    <subcellularLocation>
        <location evidence="1">Nucleus</location>
    </subcellularLocation>
</comment>